<organism evidence="2 3">
    <name type="scientific">Bifidobacterium boum</name>
    <dbReference type="NCBI Taxonomy" id="78343"/>
    <lineage>
        <taxon>Bacteria</taxon>
        <taxon>Bacillati</taxon>
        <taxon>Actinomycetota</taxon>
        <taxon>Actinomycetes</taxon>
        <taxon>Bifidobacteriales</taxon>
        <taxon>Bifidobacteriaceae</taxon>
        <taxon>Bifidobacterium</taxon>
    </lineage>
</organism>
<dbReference type="AlphaFoldDB" id="A0A086ZFD9"/>
<dbReference type="OrthoDB" id="3196823at2"/>
<dbReference type="InterPro" id="IPR013783">
    <property type="entry name" value="Ig-like_fold"/>
</dbReference>
<evidence type="ECO:0000313" key="2">
    <source>
        <dbReference type="EMBL" id="KFI45239.1"/>
    </source>
</evidence>
<reference evidence="2 3" key="1">
    <citation type="submission" date="2014-03" db="EMBL/GenBank/DDBJ databases">
        <title>Genomics of Bifidobacteria.</title>
        <authorList>
            <person name="Ventura M."/>
            <person name="Milani C."/>
            <person name="Lugli G.A."/>
        </authorList>
    </citation>
    <scope>NUCLEOTIDE SEQUENCE [LARGE SCALE GENOMIC DNA]</scope>
    <source>
        <strain evidence="2 3">LMG 10736</strain>
    </source>
</reference>
<name>A0A086ZFD9_9BIFI</name>
<protein>
    <submittedName>
        <fullName evidence="2">Cna protein B-type domain protein</fullName>
    </submittedName>
</protein>
<gene>
    <name evidence="2" type="ORF">BBOU_1706</name>
</gene>
<dbReference type="Gene3D" id="2.60.40.10">
    <property type="entry name" value="Immunoglobulins"/>
    <property type="match status" value="1"/>
</dbReference>
<dbReference type="RefSeq" id="WP_152595643.1">
    <property type="nucleotide sequence ID" value="NZ_JGYQ01000018.1"/>
</dbReference>
<dbReference type="Pfam" id="PF17802">
    <property type="entry name" value="SpaA"/>
    <property type="match status" value="1"/>
</dbReference>
<sequence>MAAMNRRTIPQDRRELYACRPRRNVDGIAIITGWQDQDGWSLFEGAKYYLVETQAPQGYLKRSDKIYFTVKDNPTAADEYPDSYTIPWSNTPEKSDTAFTIHKIDANTAASLQGAQFTLSGRRSTGEDIT</sequence>
<dbReference type="InterPro" id="IPR041033">
    <property type="entry name" value="SpaA_PFL_dom_1"/>
</dbReference>
<feature type="domain" description="SpaA-like prealbumin fold" evidence="1">
    <location>
        <begin position="43"/>
        <end position="75"/>
    </location>
</feature>
<dbReference type="GO" id="GO:0005975">
    <property type="term" value="P:carbohydrate metabolic process"/>
    <property type="evidence" value="ECO:0007669"/>
    <property type="project" value="UniProtKB-ARBA"/>
</dbReference>
<dbReference type="Proteomes" id="UP000029093">
    <property type="component" value="Unassembled WGS sequence"/>
</dbReference>
<proteinExistence type="predicted"/>
<evidence type="ECO:0000259" key="1">
    <source>
        <dbReference type="Pfam" id="PF17802"/>
    </source>
</evidence>
<dbReference type="EMBL" id="JGYQ01000018">
    <property type="protein sequence ID" value="KFI45239.1"/>
    <property type="molecule type" value="Genomic_DNA"/>
</dbReference>
<keyword evidence="3" id="KW-1185">Reference proteome</keyword>
<evidence type="ECO:0000313" key="3">
    <source>
        <dbReference type="Proteomes" id="UP000029093"/>
    </source>
</evidence>
<accession>A0A086ZFD9</accession>
<comment type="caution">
    <text evidence="2">The sequence shown here is derived from an EMBL/GenBank/DDBJ whole genome shotgun (WGS) entry which is preliminary data.</text>
</comment>
<dbReference type="GeneID" id="303204803"/>